<dbReference type="AlphaFoldDB" id="A0A4Y3PP43"/>
<evidence type="ECO:0000259" key="1">
    <source>
        <dbReference type="PROSITE" id="PS51832"/>
    </source>
</evidence>
<dbReference type="SUPFAM" id="SSF109604">
    <property type="entry name" value="HD-domain/PDEase-like"/>
    <property type="match status" value="1"/>
</dbReference>
<dbReference type="CDD" id="cd00077">
    <property type="entry name" value="HDc"/>
    <property type="match status" value="1"/>
</dbReference>
<comment type="caution">
    <text evidence="2">The sequence shown here is derived from an EMBL/GenBank/DDBJ whole genome shotgun (WGS) entry which is preliminary data.</text>
</comment>
<accession>A0A4Y3PP43</accession>
<protein>
    <submittedName>
        <fullName evidence="2">HD family phosphohydrolase</fullName>
    </submittedName>
</protein>
<evidence type="ECO:0000313" key="3">
    <source>
        <dbReference type="Proteomes" id="UP000316882"/>
    </source>
</evidence>
<dbReference type="PANTHER" id="PTHR43155:SF2">
    <property type="entry name" value="CYCLIC DI-GMP PHOSPHODIESTERASE PA4108"/>
    <property type="match status" value="1"/>
</dbReference>
<dbReference type="Proteomes" id="UP000316882">
    <property type="component" value="Unassembled WGS sequence"/>
</dbReference>
<dbReference type="PANTHER" id="PTHR43155">
    <property type="entry name" value="CYCLIC DI-GMP PHOSPHODIESTERASE PA4108-RELATED"/>
    <property type="match status" value="1"/>
</dbReference>
<sequence>MAEVKPSHSIIGTTLAQDVYNEYGLLLLPAGAVLHMSDIRLLEAHQIQSVHVASEQGTPEVPLPMLHWNEAEAAREYIAAVKQTEHLFKQIATGSVPPLQQFNSTFYPLLDQVLQQMGFLRFIYIKEGTEDYTYRHSLHVGIVAALIGKILGRPQEEIYRLGQAGLLHDVGKMMIPDEILAKPDRLTDEEYEIMKRHTIYGNELLMSMEDADEWIARCALMHHERLDGSGYPLGRKKKDIPFECQIISVADVFDAICTDRVYRRGTSPFQAANVLWELACQGKLNPLIVSRFIQYIILLYVGSQALLNNGDHVEIIMIHTDEPMRPLVRRGDEFVDLRDYRELFITRMIS</sequence>
<dbReference type="SMART" id="SM00471">
    <property type="entry name" value="HDc"/>
    <property type="match status" value="1"/>
</dbReference>
<dbReference type="EMBL" id="BJMH01000034">
    <property type="protein sequence ID" value="GEB35124.1"/>
    <property type="molecule type" value="Genomic_DNA"/>
</dbReference>
<reference evidence="2 3" key="1">
    <citation type="submission" date="2019-06" db="EMBL/GenBank/DDBJ databases">
        <title>Whole genome shotgun sequence of Brevibacillus parabrevis NBRC 12334.</title>
        <authorList>
            <person name="Hosoyama A."/>
            <person name="Uohara A."/>
            <person name="Ohji S."/>
            <person name="Ichikawa N."/>
        </authorList>
    </citation>
    <scope>NUCLEOTIDE SEQUENCE [LARGE SCALE GENOMIC DNA]</scope>
    <source>
        <strain evidence="2 3">NBRC 12334</strain>
    </source>
</reference>
<dbReference type="GO" id="GO:0016787">
    <property type="term" value="F:hydrolase activity"/>
    <property type="evidence" value="ECO:0007669"/>
    <property type="project" value="UniProtKB-KW"/>
</dbReference>
<dbReference type="PROSITE" id="PS51832">
    <property type="entry name" value="HD_GYP"/>
    <property type="match status" value="1"/>
</dbReference>
<proteinExistence type="predicted"/>
<gene>
    <name evidence="2" type="ORF">BPA01_47040</name>
</gene>
<name>A0A4Y3PP43_BREPA</name>
<dbReference type="RefSeq" id="WP_122966086.1">
    <property type="nucleotide sequence ID" value="NZ_BJMH01000034.1"/>
</dbReference>
<keyword evidence="2" id="KW-0378">Hydrolase</keyword>
<keyword evidence="3" id="KW-1185">Reference proteome</keyword>
<dbReference type="STRING" id="54914.AV540_16700"/>
<feature type="domain" description="HD-GYP" evidence="1">
    <location>
        <begin position="111"/>
        <end position="308"/>
    </location>
</feature>
<dbReference type="InterPro" id="IPR003607">
    <property type="entry name" value="HD/PDEase_dom"/>
</dbReference>
<dbReference type="Gene3D" id="1.10.3210.10">
    <property type="entry name" value="Hypothetical protein af1432"/>
    <property type="match status" value="1"/>
</dbReference>
<dbReference type="Pfam" id="PF13487">
    <property type="entry name" value="HD_5"/>
    <property type="match status" value="1"/>
</dbReference>
<evidence type="ECO:0000313" key="2">
    <source>
        <dbReference type="EMBL" id="GEB35124.1"/>
    </source>
</evidence>
<dbReference type="InterPro" id="IPR037522">
    <property type="entry name" value="HD_GYP_dom"/>
</dbReference>
<organism evidence="2 3">
    <name type="scientific">Brevibacillus parabrevis</name>
    <dbReference type="NCBI Taxonomy" id="54914"/>
    <lineage>
        <taxon>Bacteria</taxon>
        <taxon>Bacillati</taxon>
        <taxon>Bacillota</taxon>
        <taxon>Bacilli</taxon>
        <taxon>Bacillales</taxon>
        <taxon>Paenibacillaceae</taxon>
        <taxon>Brevibacillus</taxon>
    </lineage>
</organism>